<name>A0A151ZRW4_TIELA</name>
<protein>
    <submittedName>
        <fullName evidence="1">Uncharacterized protein</fullName>
    </submittedName>
</protein>
<keyword evidence="2" id="KW-1185">Reference proteome</keyword>
<comment type="caution">
    <text evidence="1">The sequence shown here is derived from an EMBL/GenBank/DDBJ whole genome shotgun (WGS) entry which is preliminary data.</text>
</comment>
<evidence type="ECO:0000313" key="2">
    <source>
        <dbReference type="Proteomes" id="UP000076078"/>
    </source>
</evidence>
<dbReference type="AlphaFoldDB" id="A0A151ZRW4"/>
<dbReference type="Proteomes" id="UP000076078">
    <property type="component" value="Unassembled WGS sequence"/>
</dbReference>
<gene>
    <name evidence="1" type="ORF">DLAC_03945</name>
</gene>
<proteinExistence type="predicted"/>
<reference evidence="1 2" key="1">
    <citation type="submission" date="2015-12" db="EMBL/GenBank/DDBJ databases">
        <title>Dictyostelia acquired genes for synthesis and detection of signals that induce cell-type specialization by lateral gene transfer from prokaryotes.</title>
        <authorList>
            <person name="Gloeckner G."/>
            <person name="Schaap P."/>
        </authorList>
    </citation>
    <scope>NUCLEOTIDE SEQUENCE [LARGE SCALE GENOMIC DNA]</scope>
    <source>
        <strain evidence="1 2">TK</strain>
    </source>
</reference>
<dbReference type="EMBL" id="LODT01000021">
    <property type="protein sequence ID" value="KYQ96659.1"/>
    <property type="molecule type" value="Genomic_DNA"/>
</dbReference>
<evidence type="ECO:0000313" key="1">
    <source>
        <dbReference type="EMBL" id="KYQ96659.1"/>
    </source>
</evidence>
<dbReference type="InParanoid" id="A0A151ZRW4"/>
<accession>A0A151ZRW4</accession>
<organism evidence="1 2">
    <name type="scientific">Tieghemostelium lacteum</name>
    <name type="common">Slime mold</name>
    <name type="synonym">Dictyostelium lacteum</name>
    <dbReference type="NCBI Taxonomy" id="361077"/>
    <lineage>
        <taxon>Eukaryota</taxon>
        <taxon>Amoebozoa</taxon>
        <taxon>Evosea</taxon>
        <taxon>Eumycetozoa</taxon>
        <taxon>Dictyostelia</taxon>
        <taxon>Dictyosteliales</taxon>
        <taxon>Raperosteliaceae</taxon>
        <taxon>Tieghemostelium</taxon>
    </lineage>
</organism>
<sequence>MTTKNNSEKDCEKCQYIYKNLLSMYTKKDNSTPASFFIREILEETPKCDKFGDLSGVRNAYENKLNSFDDKKEIVGRIKVLKNTIEDENAVIATAFHYNEWTQDKLLDCLSTKNYLIYQFTIKFERISAMVGRLAIGYVGFKGAQRLSKNSFKYLRKNIKD</sequence>